<evidence type="ECO:0000313" key="3">
    <source>
        <dbReference type="Proteomes" id="UP000257139"/>
    </source>
</evidence>
<evidence type="ECO:0000256" key="1">
    <source>
        <dbReference type="SAM" id="MobiDB-lite"/>
    </source>
</evidence>
<sequence>MNSRFFRKGDFRTSVTPTSLNSNHPEDSTFYFPSEDSGFYFANRSSLLTTITRTDRLGQSKRSTKQCHPLVPIPSP</sequence>
<evidence type="ECO:0000313" key="2">
    <source>
        <dbReference type="EMBL" id="SPC26173.1"/>
    </source>
</evidence>
<feature type="region of interest" description="Disordered" evidence="1">
    <location>
        <begin position="1"/>
        <end position="27"/>
    </location>
</feature>
<organism evidence="2 3">
    <name type="scientific">Cupriavidus taiwanensis</name>
    <dbReference type="NCBI Taxonomy" id="164546"/>
    <lineage>
        <taxon>Bacteria</taxon>
        <taxon>Pseudomonadati</taxon>
        <taxon>Pseudomonadota</taxon>
        <taxon>Betaproteobacteria</taxon>
        <taxon>Burkholderiales</taxon>
        <taxon>Burkholderiaceae</taxon>
        <taxon>Cupriavidus</taxon>
    </lineage>
</organism>
<gene>
    <name evidence="2" type="ORF">CBM2594_U70006</name>
</gene>
<feature type="region of interest" description="Disordered" evidence="1">
    <location>
        <begin position="57"/>
        <end position="76"/>
    </location>
</feature>
<dbReference type="Proteomes" id="UP000257139">
    <property type="component" value="Unassembled WGS sequence"/>
</dbReference>
<proteinExistence type="predicted"/>
<dbReference type="AlphaFoldDB" id="A0A7Z7JGI2"/>
<reference evidence="2 3" key="1">
    <citation type="submission" date="2018-01" db="EMBL/GenBank/DDBJ databases">
        <authorList>
            <person name="Clerissi C."/>
        </authorList>
    </citation>
    <scope>NUCLEOTIDE SEQUENCE [LARGE SCALE GENOMIC DNA]</scope>
    <source>
        <strain evidence="2">Cupriavidus taiwanensis STM 6021</strain>
    </source>
</reference>
<comment type="caution">
    <text evidence="2">The sequence shown here is derived from an EMBL/GenBank/DDBJ whole genome shotgun (WGS) entry which is preliminary data.</text>
</comment>
<dbReference type="EMBL" id="OGUU01000054">
    <property type="protein sequence ID" value="SPC26173.1"/>
    <property type="molecule type" value="Genomic_DNA"/>
</dbReference>
<name>A0A7Z7JGI2_9BURK</name>
<feature type="compositionally biased region" description="Polar residues" evidence="1">
    <location>
        <begin position="13"/>
        <end position="23"/>
    </location>
</feature>
<accession>A0A7Z7JGI2</accession>
<protein>
    <submittedName>
        <fullName evidence="2">Uncharacterized protein</fullName>
    </submittedName>
</protein>